<protein>
    <submittedName>
        <fullName evidence="2">Uncharacterized protein</fullName>
    </submittedName>
</protein>
<comment type="caution">
    <text evidence="2">The sequence shown here is derived from an EMBL/GenBank/DDBJ whole genome shotgun (WGS) entry which is preliminary data.</text>
</comment>
<evidence type="ECO:0000313" key="2">
    <source>
        <dbReference type="EMBL" id="CAB3373515.1"/>
    </source>
</evidence>
<evidence type="ECO:0000313" key="3">
    <source>
        <dbReference type="Proteomes" id="UP000494165"/>
    </source>
</evidence>
<sequence length="173" mass="19893">MDSYSALWRSVWKLNIGLACVFMGEKAGTPCKKVKSQISQLERVERAGMLFLDDSRMKNFTSCFKEKKFLHFFFTRLRLNTTDRYHPDFPFISPCGRERNFVRCDDQPFVYTHVLGDPEHKQILSYGHAGDLLTVPFQPDHIFVHPVSGRVYHPAPEKVGGIGLVRSQLAIET</sequence>
<organism evidence="2 3">
    <name type="scientific">Cloeon dipterum</name>
    <dbReference type="NCBI Taxonomy" id="197152"/>
    <lineage>
        <taxon>Eukaryota</taxon>
        <taxon>Metazoa</taxon>
        <taxon>Ecdysozoa</taxon>
        <taxon>Arthropoda</taxon>
        <taxon>Hexapoda</taxon>
        <taxon>Insecta</taxon>
        <taxon>Pterygota</taxon>
        <taxon>Palaeoptera</taxon>
        <taxon>Ephemeroptera</taxon>
        <taxon>Pisciforma</taxon>
        <taxon>Baetidae</taxon>
        <taxon>Cloeon</taxon>
    </lineage>
</organism>
<gene>
    <name evidence="2" type="ORF">CLODIP_2_CD15180</name>
</gene>
<evidence type="ECO:0000256" key="1">
    <source>
        <dbReference type="ARBA" id="ARBA00006322"/>
    </source>
</evidence>
<dbReference type="PANTHER" id="PTHR31449:SF3">
    <property type="entry name" value="UPF0598 PROTEIN C8ORF82"/>
    <property type="match status" value="1"/>
</dbReference>
<dbReference type="AlphaFoldDB" id="A0A8S1CZN5"/>
<dbReference type="Pfam" id="PF14956">
    <property type="entry name" value="DUF4505"/>
    <property type="match status" value="1"/>
</dbReference>
<keyword evidence="3" id="KW-1185">Reference proteome</keyword>
<accession>A0A8S1CZN5</accession>
<dbReference type="EMBL" id="CADEPI010000086">
    <property type="protein sequence ID" value="CAB3373515.1"/>
    <property type="molecule type" value="Genomic_DNA"/>
</dbReference>
<name>A0A8S1CZN5_9INSE</name>
<dbReference type="PANTHER" id="PTHR31449">
    <property type="entry name" value="UPF0598 PROTEIN C8ORF82"/>
    <property type="match status" value="1"/>
</dbReference>
<dbReference type="Proteomes" id="UP000494165">
    <property type="component" value="Unassembled WGS sequence"/>
</dbReference>
<comment type="similarity">
    <text evidence="1">Belongs to the UPF0598 family.</text>
</comment>
<reference evidence="2 3" key="1">
    <citation type="submission" date="2020-04" db="EMBL/GenBank/DDBJ databases">
        <authorList>
            <person name="Alioto T."/>
            <person name="Alioto T."/>
            <person name="Gomez Garrido J."/>
        </authorList>
    </citation>
    <scope>NUCLEOTIDE SEQUENCE [LARGE SCALE GENOMIC DNA]</scope>
</reference>
<proteinExistence type="inferred from homology"/>
<dbReference type="InterPro" id="IPR028108">
    <property type="entry name" value="DUF4505"/>
</dbReference>
<dbReference type="OrthoDB" id="10260024at2759"/>